<name>A0A921IF20_9LACO</name>
<dbReference type="RefSeq" id="WP_191355469.1">
    <property type="nucleotide sequence ID" value="NZ_JAUDDE010000004.1"/>
</dbReference>
<dbReference type="AlphaFoldDB" id="A0A921IF20"/>
<keyword evidence="1" id="KW-1133">Transmembrane helix</keyword>
<accession>A0A921IF20</accession>
<reference evidence="2" key="1">
    <citation type="journal article" date="2021" name="PeerJ">
        <title>Extensive microbial diversity within the chicken gut microbiome revealed by metagenomics and culture.</title>
        <authorList>
            <person name="Gilroy R."/>
            <person name="Ravi A."/>
            <person name="Getino M."/>
            <person name="Pursley I."/>
            <person name="Horton D.L."/>
            <person name="Alikhan N.F."/>
            <person name="Baker D."/>
            <person name="Gharbi K."/>
            <person name="Hall N."/>
            <person name="Watson M."/>
            <person name="Adriaenssens E.M."/>
            <person name="Foster-Nyarko E."/>
            <person name="Jarju S."/>
            <person name="Secka A."/>
            <person name="Antonio M."/>
            <person name="Oren A."/>
            <person name="Chaudhuri R.R."/>
            <person name="La Ragione R."/>
            <person name="Hildebrand F."/>
            <person name="Pallen M.J."/>
        </authorList>
    </citation>
    <scope>NUCLEOTIDE SEQUENCE</scope>
    <source>
        <strain evidence="2">CHK189-29639</strain>
    </source>
</reference>
<organism evidence="2 3">
    <name type="scientific">Ligilactobacillus salivarius</name>
    <dbReference type="NCBI Taxonomy" id="1624"/>
    <lineage>
        <taxon>Bacteria</taxon>
        <taxon>Bacillati</taxon>
        <taxon>Bacillota</taxon>
        <taxon>Bacilli</taxon>
        <taxon>Lactobacillales</taxon>
        <taxon>Lactobacillaceae</taxon>
        <taxon>Ligilactobacillus</taxon>
    </lineage>
</organism>
<dbReference type="EMBL" id="DYVK01000100">
    <property type="protein sequence ID" value="HJG16484.1"/>
    <property type="molecule type" value="Genomic_DNA"/>
</dbReference>
<feature type="transmembrane region" description="Helical" evidence="1">
    <location>
        <begin position="122"/>
        <end position="140"/>
    </location>
</feature>
<sequence length="171" mass="18902">MTLTTEFRDAVQNKNVISVKIMLKDGLLLNGENFKEMLEYAKEQIPSLIDEHDGEIFKPETEWDEDYLNEQLVVLVNNFSEERIKLLQSIIHKLYGKQTTNEADLTKSLSTDRELTSLQKKGTMVATAGTATFVTGLAGLAMKMSWGGPVTLVGGAAVIVGSAMYKLGKEN</sequence>
<keyword evidence="1" id="KW-0812">Transmembrane</keyword>
<protein>
    <submittedName>
        <fullName evidence="2">Uncharacterized protein</fullName>
    </submittedName>
</protein>
<dbReference type="Proteomes" id="UP000759256">
    <property type="component" value="Unassembled WGS sequence"/>
</dbReference>
<evidence type="ECO:0000313" key="3">
    <source>
        <dbReference type="Proteomes" id="UP000759256"/>
    </source>
</evidence>
<proteinExistence type="predicted"/>
<feature type="transmembrane region" description="Helical" evidence="1">
    <location>
        <begin position="146"/>
        <end position="165"/>
    </location>
</feature>
<reference evidence="2" key="2">
    <citation type="submission" date="2021-09" db="EMBL/GenBank/DDBJ databases">
        <authorList>
            <person name="Gilroy R."/>
        </authorList>
    </citation>
    <scope>NUCLEOTIDE SEQUENCE</scope>
    <source>
        <strain evidence="2">CHK189-29639</strain>
    </source>
</reference>
<comment type="caution">
    <text evidence="2">The sequence shown here is derived from an EMBL/GenBank/DDBJ whole genome shotgun (WGS) entry which is preliminary data.</text>
</comment>
<evidence type="ECO:0000313" key="2">
    <source>
        <dbReference type="EMBL" id="HJG16484.1"/>
    </source>
</evidence>
<evidence type="ECO:0000256" key="1">
    <source>
        <dbReference type="SAM" id="Phobius"/>
    </source>
</evidence>
<keyword evidence="1" id="KW-0472">Membrane</keyword>
<gene>
    <name evidence="2" type="ORF">K8V06_10235</name>
</gene>